<dbReference type="PROSITE" id="PS51257">
    <property type="entry name" value="PROKAR_LIPOPROTEIN"/>
    <property type="match status" value="1"/>
</dbReference>
<evidence type="ECO:0000313" key="2">
    <source>
        <dbReference type="EMBL" id="CAA7392842.1"/>
    </source>
</evidence>
<protein>
    <submittedName>
        <fullName evidence="2">Uncharacterized protein</fullName>
    </submittedName>
</protein>
<gene>
    <name evidence="2" type="ORF">SI8410_03003684</name>
</gene>
<keyword evidence="1" id="KW-0472">Membrane</keyword>
<dbReference type="Proteomes" id="UP000663760">
    <property type="component" value="Chromosome 3"/>
</dbReference>
<keyword evidence="3" id="KW-1185">Reference proteome</keyword>
<keyword evidence="1" id="KW-0812">Transmembrane</keyword>
<sequence>MEECRRREEAHVGCTLAALMAGFTLLLTGLGFACAATAHVALVRHQVHGGSAVFLYKAVRWAGLAVMGLPYVVDLLLLVFLIALRCRRRPCPPAAAAKAALDAGYRPRPAADRVDWDAIRAPTYEYLAEVVRILSREDHVAEASPIV</sequence>
<feature type="transmembrane region" description="Helical" evidence="1">
    <location>
        <begin position="12"/>
        <end position="41"/>
    </location>
</feature>
<feature type="transmembrane region" description="Helical" evidence="1">
    <location>
        <begin position="61"/>
        <end position="84"/>
    </location>
</feature>
<evidence type="ECO:0000256" key="1">
    <source>
        <dbReference type="SAM" id="Phobius"/>
    </source>
</evidence>
<evidence type="ECO:0000313" key="3">
    <source>
        <dbReference type="Proteomes" id="UP000663760"/>
    </source>
</evidence>
<proteinExistence type="predicted"/>
<reference evidence="2" key="1">
    <citation type="submission" date="2020-02" db="EMBL/GenBank/DDBJ databases">
        <authorList>
            <person name="Scholz U."/>
            <person name="Mascher M."/>
            <person name="Fiebig A."/>
        </authorList>
    </citation>
    <scope>NUCLEOTIDE SEQUENCE</scope>
</reference>
<keyword evidence="1" id="KW-1133">Transmembrane helix</keyword>
<accession>A0A7I8K5J5</accession>
<name>A0A7I8K5J5_SPIIN</name>
<dbReference type="AlphaFoldDB" id="A0A7I8K5J5"/>
<organism evidence="2 3">
    <name type="scientific">Spirodela intermedia</name>
    <name type="common">Intermediate duckweed</name>
    <dbReference type="NCBI Taxonomy" id="51605"/>
    <lineage>
        <taxon>Eukaryota</taxon>
        <taxon>Viridiplantae</taxon>
        <taxon>Streptophyta</taxon>
        <taxon>Embryophyta</taxon>
        <taxon>Tracheophyta</taxon>
        <taxon>Spermatophyta</taxon>
        <taxon>Magnoliopsida</taxon>
        <taxon>Liliopsida</taxon>
        <taxon>Araceae</taxon>
        <taxon>Lemnoideae</taxon>
        <taxon>Spirodela</taxon>
    </lineage>
</organism>
<dbReference type="EMBL" id="LR746266">
    <property type="protein sequence ID" value="CAA7392842.1"/>
    <property type="molecule type" value="Genomic_DNA"/>
</dbReference>